<keyword evidence="6" id="KW-1185">Reference proteome</keyword>
<dbReference type="OrthoDB" id="10683939at2759"/>
<evidence type="ECO:0000313" key="6">
    <source>
        <dbReference type="Proteomes" id="UP000274756"/>
    </source>
</evidence>
<evidence type="ECO:0000256" key="2">
    <source>
        <dbReference type="SAM" id="MobiDB-lite"/>
    </source>
</evidence>
<feature type="region of interest" description="Disordered" evidence="2">
    <location>
        <begin position="48"/>
        <end position="73"/>
    </location>
</feature>
<evidence type="ECO:0000313" key="7">
    <source>
        <dbReference type="WBParaSite" id="DME_0001034701-mRNA-1"/>
    </source>
</evidence>
<evidence type="ECO:0000259" key="3">
    <source>
        <dbReference type="PROSITE" id="PS50966"/>
    </source>
</evidence>
<dbReference type="EMBL" id="UYYG01001264">
    <property type="protein sequence ID" value="VDN60904.1"/>
    <property type="molecule type" value="Genomic_DNA"/>
</dbReference>
<feature type="region of interest" description="Disordered" evidence="2">
    <location>
        <begin position="1061"/>
        <end position="1102"/>
    </location>
</feature>
<feature type="compositionally biased region" description="Basic and acidic residues" evidence="2">
    <location>
        <begin position="1077"/>
        <end position="1091"/>
    </location>
</feature>
<keyword evidence="1" id="KW-0479">Metal-binding</keyword>
<feature type="domain" description="SWIM-type" evidence="3">
    <location>
        <begin position="833"/>
        <end position="865"/>
    </location>
</feature>
<dbReference type="Proteomes" id="UP000274756">
    <property type="component" value="Unassembled WGS sequence"/>
</dbReference>
<name>A0A0N4UQP8_DRAME</name>
<evidence type="ECO:0000256" key="1">
    <source>
        <dbReference type="PROSITE-ProRule" id="PRU00325"/>
    </source>
</evidence>
<reference evidence="4 6" key="2">
    <citation type="submission" date="2018-11" db="EMBL/GenBank/DDBJ databases">
        <authorList>
            <consortium name="Pathogen Informatics"/>
        </authorList>
    </citation>
    <scope>NUCLEOTIDE SEQUENCE [LARGE SCALE GENOMIC DNA]</scope>
</reference>
<protein>
    <submittedName>
        <fullName evidence="7">SWIM-type domain-containing protein</fullName>
    </submittedName>
</protein>
<proteinExistence type="predicted"/>
<gene>
    <name evidence="4" type="ORF">DME_LOCUS10877</name>
</gene>
<reference evidence="7" key="1">
    <citation type="submission" date="2017-02" db="UniProtKB">
        <authorList>
            <consortium name="WormBaseParasite"/>
        </authorList>
    </citation>
    <scope>IDENTIFICATION</scope>
</reference>
<dbReference type="GO" id="GO:0008270">
    <property type="term" value="F:zinc ion binding"/>
    <property type="evidence" value="ECO:0007669"/>
    <property type="project" value="UniProtKB-KW"/>
</dbReference>
<evidence type="ECO:0000313" key="4">
    <source>
        <dbReference type="EMBL" id="VDN60904.1"/>
    </source>
</evidence>
<feature type="compositionally biased region" description="Basic and acidic residues" evidence="2">
    <location>
        <begin position="1061"/>
        <end position="1071"/>
    </location>
</feature>
<feature type="compositionally biased region" description="Acidic residues" evidence="2">
    <location>
        <begin position="56"/>
        <end position="70"/>
    </location>
</feature>
<sequence>MESEGDDSAIIEIEKDEVTLDEANEILVEEEVDPNVDEITVEVENVISTESNLMKDEEEDDDEDDEEDDERATVHHHALVDAKNDSTAELMNENDNANETNVVGDNNENNISQVLQSDLLQRRRVSKREKEERLIALENDEARRQVRDDDDSGVGTDAQHVNVEHINQLHPGPSFAERITEHPVFDERFYNRVYDLPFAILQQRRRVPPSLLCKTTPRLFLDGGQGGDLTFLIDNCVPVSDILVDNLGKWTRQGMRTTTRTLFVNDRTICRKGEHDYIVEKRYGIHGNAVPDRSIRKVAWTMRTAFGEQLYSLISYRIADGATVPFKAHGNAKSPAASIYQRILPSSIEKMKILRKTLTPKDITMRMIRSAGGLSSVTDSQALPRNDKQLYNLSRYRCPSSMHCGPTKLRNKPMRTGVEDLYCLPSKGFVQFTHRTTTGQKVFCASQSMIINFKNSCTENIEELSQRLHNLTPPCDMNVSEMMDFYMDENVLDYSKSGPSILIIDQTYDLNDMYLTVFAYRNIRFIGKSNGLHPLCIAAFCLSTRKDEEVYSWAANCLWNLCGSDDNLRVRAFLTDGDPVMDSVKKCPMFAQPTVHIRCGVRLQRNTKMQLREMGASETQSIRILREIYGSEGLELPADGSQRECGMVDCVSDEHFNSTLKILMSHWPIKGFSSYFLRFQAEIICDGYLLPRRVEAGLGRGNTNGITNEIRGMNGILRRYLKQNEIDGFHSLIQTLETFTRDQYLRLGEFDLTPDLKNSCMDEHAWKSLPVINKKAAFSTGIIEDELPVSLQSIYTLHEWRKMMSYARALVDHNEIKRFDEETFAVRDASIVHTVQLISEDVYHCNCSDKRPICTHNLAVSIFAQSAKKFVDRVGERKEFLAASISRRESNVMPPSPVRKRRRREVPSSDYKIMPTSIMRSDRLTLIEDEHTVLGLEDDEDEHVIVEDDGTEMLEWVAERDEHRLQMDNERTSRRPQREPHPLRRFSPEGYRVAYREAENTRYQSRFITGRGIMRRYASDWSGIRDTADEYQQDIARLRVNRRCLSGTEVVSRARRINLKNEMEESDQTEKNDEDDRDKSKVISEESKGCEENENEQQPSCSEIDKEQFVMKKEGHQMNVANDGEQQDYDEEDVDFERSYQQRNSKAIHIPSFARRVTDHPIFDEKFYSRVYDIPVAILQKKREIPVALICREAPMIFLDGLSGGAVSFLVDGSVPVSYLLADNLGKWNGPNLRCTTRTLYLDSKSLCRRGEHDYILEKRYCIHANTTPERSIKKVIWTMRSAAGDQLYSLVSYRIDDGAVVPGTSFNPHMRSMDNYYQRMEPTSITFYDTCDDQ</sequence>
<accession>A0A0N4UQP8</accession>
<dbReference type="WBParaSite" id="DME_0001034701-mRNA-1">
    <property type="protein sequence ID" value="DME_0001034701-mRNA-1"/>
    <property type="gene ID" value="DME_0001034701"/>
</dbReference>
<evidence type="ECO:0000313" key="5">
    <source>
        <dbReference type="Proteomes" id="UP000038040"/>
    </source>
</evidence>
<dbReference type="AlphaFoldDB" id="A0A0N4UQP8"/>
<keyword evidence="1" id="KW-0862">Zinc</keyword>
<dbReference type="PROSITE" id="PS50966">
    <property type="entry name" value="ZF_SWIM"/>
    <property type="match status" value="1"/>
</dbReference>
<keyword evidence="1" id="KW-0863">Zinc-finger</keyword>
<organism evidence="5 7">
    <name type="scientific">Dracunculus medinensis</name>
    <name type="common">Guinea worm</name>
    <dbReference type="NCBI Taxonomy" id="318479"/>
    <lineage>
        <taxon>Eukaryota</taxon>
        <taxon>Metazoa</taxon>
        <taxon>Ecdysozoa</taxon>
        <taxon>Nematoda</taxon>
        <taxon>Chromadorea</taxon>
        <taxon>Rhabditida</taxon>
        <taxon>Spirurina</taxon>
        <taxon>Dracunculoidea</taxon>
        <taxon>Dracunculidae</taxon>
        <taxon>Dracunculus</taxon>
    </lineage>
</organism>
<dbReference type="InterPro" id="IPR007527">
    <property type="entry name" value="Znf_SWIM"/>
</dbReference>
<dbReference type="Proteomes" id="UP000038040">
    <property type="component" value="Unplaced"/>
</dbReference>